<dbReference type="AlphaFoldDB" id="A0A8S0SA81"/>
<keyword evidence="4" id="KW-1185">Reference proteome</keyword>
<evidence type="ECO:0000259" key="2">
    <source>
        <dbReference type="Pfam" id="PF04884"/>
    </source>
</evidence>
<dbReference type="PANTHER" id="PTHR12770:SF29">
    <property type="entry name" value="PROTEIN ROOT UVB SENSITIVE 4"/>
    <property type="match status" value="1"/>
</dbReference>
<dbReference type="OrthoDB" id="364779at2759"/>
<reference evidence="3 4" key="1">
    <citation type="submission" date="2019-12" db="EMBL/GenBank/DDBJ databases">
        <authorList>
            <person name="Alioto T."/>
            <person name="Alioto T."/>
            <person name="Gomez Garrido J."/>
        </authorList>
    </citation>
    <scope>NUCLEOTIDE SEQUENCE [LARGE SCALE GENOMIC DNA]</scope>
</reference>
<sequence length="529" mass="59373">MQVKVYTCSSSSSHLHSPWTPIRKLKIRPKTSLKPLTLSNSLKTSSFNHEFQEEEKLKLILNNSSAQEIVSLPVVIRHSGAVSRYFWDGDDLKLASVDGVNAFSLRDFSLDIGGGVRKLSRICGSAVRDFFLPREVSDNYLGYVKWKFLHRVFSSALQVLATQAMFRAIGIGKSRSLASAAALNWLLKEGLGRLSRCIYTATLASAFDTNLKRVRFSTSVLFSLSIGVELLTPVFPEYFLLLATIANIAKQICLACYLATGTTVHQSFAIADNLGEVSAKAQIQTVCFDNLGLMLAAILNILFKNNQRLQAGLPFVVYPIFSAIDLFGIYQGLKHVHLQTLTKDRLVIIMNTWINLGYVPSPAEVSKEEGIDLFWSKGRELLPIRIGCLNPKRQIPKLSMMTMRSLNDKDFYFICMESVTKGFNEIGDHGVLLCLREGAGTSDVIMGLLQASYIRKSLLLNRISWENDFEGCDFWESNIRLWLNLKEESKQNAQVNLAVLNEQMSRLGWACKNILLSTMEQARYNFVAY</sequence>
<proteinExistence type="inferred from homology"/>
<dbReference type="InterPro" id="IPR054549">
    <property type="entry name" value="UVB_sens_RUS_dom"/>
</dbReference>
<dbReference type="Pfam" id="PF04884">
    <property type="entry name" value="UVB_sens_prot"/>
    <property type="match status" value="1"/>
</dbReference>
<dbReference type="GO" id="GO:0048653">
    <property type="term" value="P:anther development"/>
    <property type="evidence" value="ECO:0007669"/>
    <property type="project" value="EnsemblPlants"/>
</dbReference>
<feature type="domain" description="Protein root UVB sensitive/RUS" evidence="2">
    <location>
        <begin position="123"/>
        <end position="355"/>
    </location>
</feature>
<evidence type="ECO:0000256" key="1">
    <source>
        <dbReference type="ARBA" id="ARBA00007558"/>
    </source>
</evidence>
<dbReference type="InterPro" id="IPR006968">
    <property type="entry name" value="RUS_fam"/>
</dbReference>
<dbReference type="EMBL" id="CACTIH010003972">
    <property type="protein sequence ID" value="CAA2988129.1"/>
    <property type="molecule type" value="Genomic_DNA"/>
</dbReference>
<gene>
    <name evidence="3" type="ORF">OLEA9_A101615</name>
</gene>
<comment type="caution">
    <text evidence="3">The sequence shown here is derived from an EMBL/GenBank/DDBJ whole genome shotgun (WGS) entry which is preliminary data.</text>
</comment>
<accession>A0A8S0SA81</accession>
<comment type="similarity">
    <text evidence="1">Belongs to the RUS1 family.</text>
</comment>
<dbReference type="GO" id="GO:0009507">
    <property type="term" value="C:chloroplast"/>
    <property type="evidence" value="ECO:0007669"/>
    <property type="project" value="EnsemblPlants"/>
</dbReference>
<protein>
    <submittedName>
        <fullName evidence="3">Root UVB sensitive 4</fullName>
    </submittedName>
</protein>
<dbReference type="Proteomes" id="UP000594638">
    <property type="component" value="Unassembled WGS sequence"/>
</dbReference>
<dbReference type="PANTHER" id="PTHR12770">
    <property type="entry name" value="RUS1 FAMILY PROTEIN C16ORF58"/>
    <property type="match status" value="1"/>
</dbReference>
<dbReference type="Gramene" id="OE9A101615T1">
    <property type="protein sequence ID" value="OE9A101615C1"/>
    <property type="gene ID" value="OE9A101615"/>
</dbReference>
<evidence type="ECO:0000313" key="4">
    <source>
        <dbReference type="Proteomes" id="UP000594638"/>
    </source>
</evidence>
<organism evidence="3 4">
    <name type="scientific">Olea europaea subsp. europaea</name>
    <dbReference type="NCBI Taxonomy" id="158383"/>
    <lineage>
        <taxon>Eukaryota</taxon>
        <taxon>Viridiplantae</taxon>
        <taxon>Streptophyta</taxon>
        <taxon>Embryophyta</taxon>
        <taxon>Tracheophyta</taxon>
        <taxon>Spermatophyta</taxon>
        <taxon>Magnoliopsida</taxon>
        <taxon>eudicotyledons</taxon>
        <taxon>Gunneridae</taxon>
        <taxon>Pentapetalae</taxon>
        <taxon>asterids</taxon>
        <taxon>lamiids</taxon>
        <taxon>Lamiales</taxon>
        <taxon>Oleaceae</taxon>
        <taxon>Oleeae</taxon>
        <taxon>Olea</taxon>
    </lineage>
</organism>
<name>A0A8S0SA81_OLEEU</name>
<evidence type="ECO:0000313" key="3">
    <source>
        <dbReference type="EMBL" id="CAA2988129.1"/>
    </source>
</evidence>